<evidence type="ECO:0000256" key="1">
    <source>
        <dbReference type="ARBA" id="ARBA00007133"/>
    </source>
</evidence>
<organism evidence="3 4">
    <name type="scientific">Octopus vulgaris</name>
    <name type="common">Common octopus</name>
    <dbReference type="NCBI Taxonomy" id="6645"/>
    <lineage>
        <taxon>Eukaryota</taxon>
        <taxon>Metazoa</taxon>
        <taxon>Spiralia</taxon>
        <taxon>Lophotrochozoa</taxon>
        <taxon>Mollusca</taxon>
        <taxon>Cephalopoda</taxon>
        <taxon>Coleoidea</taxon>
        <taxon>Octopodiformes</taxon>
        <taxon>Octopoda</taxon>
        <taxon>Incirrata</taxon>
        <taxon>Octopodidae</taxon>
        <taxon>Octopus</taxon>
    </lineage>
</organism>
<sequence length="295" mass="33404">MTQKYVRTKSVEWSEMFEIERGYKAIIRFFMDHDERFLLDLKHLCSGFVNDTTDLTNNTLTNCNETKQQILNSTIVITSHSFTIITVSIQCGVATMYGSFNNSNPSLANYDYITNATDMSPGRMFVGKPIAPSTFFHTISSKMLCGLNTTVCYNAHYNITFTTIGVNDSCTTVTTQKHLTQQQARKELQEKRKAEAMASATALTHALVDHLNSGVAQSYVNQKKLDTETKILQANAAHFAKMTMQWLKLVEDFNTALKEIGDVENWARNIEADMRTISSALEYAYRKTEEEDEDT</sequence>
<dbReference type="PANTHER" id="PTHR13073">
    <property type="entry name" value="BLOC-1 COMPLEX SUBUNIT 1"/>
    <property type="match status" value="1"/>
</dbReference>
<keyword evidence="4" id="KW-1185">Reference proteome</keyword>
<dbReference type="Proteomes" id="UP001162480">
    <property type="component" value="Chromosome 27"/>
</dbReference>
<reference evidence="3" key="1">
    <citation type="submission" date="2023-08" db="EMBL/GenBank/DDBJ databases">
        <authorList>
            <person name="Alioto T."/>
            <person name="Alioto T."/>
            <person name="Gomez Garrido J."/>
        </authorList>
    </citation>
    <scope>NUCLEOTIDE SEQUENCE</scope>
</reference>
<dbReference type="PANTHER" id="PTHR13073:SF0">
    <property type="entry name" value="BIOGENESIS OF LYSOSOME-RELATED ORGANELLES COMPLEX 1 SUBUNIT 1"/>
    <property type="match status" value="1"/>
</dbReference>
<dbReference type="AlphaFoldDB" id="A0AA36FJX1"/>
<dbReference type="GO" id="GO:0031083">
    <property type="term" value="C:BLOC-1 complex"/>
    <property type="evidence" value="ECO:0007669"/>
    <property type="project" value="InterPro"/>
</dbReference>
<dbReference type="InterPro" id="IPR009395">
    <property type="entry name" value="BLOC1S1"/>
</dbReference>
<dbReference type="Pfam" id="PF06320">
    <property type="entry name" value="GCN5L1"/>
    <property type="match status" value="1"/>
</dbReference>
<name>A0AA36FJX1_OCTVU</name>
<proteinExistence type="inferred from homology"/>
<accession>A0AA36FJX1</accession>
<evidence type="ECO:0000313" key="4">
    <source>
        <dbReference type="Proteomes" id="UP001162480"/>
    </source>
</evidence>
<dbReference type="EMBL" id="OX597840">
    <property type="protein sequence ID" value="CAI9741740.1"/>
    <property type="molecule type" value="Genomic_DNA"/>
</dbReference>
<evidence type="ECO:0000256" key="2">
    <source>
        <dbReference type="ARBA" id="ARBA00019577"/>
    </source>
</evidence>
<comment type="similarity">
    <text evidence="1">Belongs to the BLOC1S1 family.</text>
</comment>
<dbReference type="GO" id="GO:0016197">
    <property type="term" value="P:endosomal transport"/>
    <property type="evidence" value="ECO:0007669"/>
    <property type="project" value="TreeGrafter"/>
</dbReference>
<evidence type="ECO:0000313" key="3">
    <source>
        <dbReference type="EMBL" id="CAI9741740.1"/>
    </source>
</evidence>
<gene>
    <name evidence="3" type="ORF">OCTVUL_1B014973</name>
</gene>
<protein>
    <recommendedName>
        <fullName evidence="2">Biogenesis of lysosome-related organelles complex 1 subunit 1</fullName>
    </recommendedName>
</protein>